<feature type="region of interest" description="Disordered" evidence="1">
    <location>
        <begin position="1"/>
        <end position="25"/>
    </location>
</feature>
<feature type="compositionally biased region" description="Acidic residues" evidence="1">
    <location>
        <begin position="136"/>
        <end position="146"/>
    </location>
</feature>
<dbReference type="Gene3D" id="1.25.40.10">
    <property type="entry name" value="Tetratricopeptide repeat domain"/>
    <property type="match status" value="2"/>
</dbReference>
<accession>A0AAD6FY25</accession>
<dbReference type="PANTHER" id="PTHR35391:SF7">
    <property type="entry name" value="C2H2-TYPE DOMAIN-CONTAINING PROTEIN"/>
    <property type="match status" value="1"/>
</dbReference>
<dbReference type="Proteomes" id="UP001213681">
    <property type="component" value="Unassembled WGS sequence"/>
</dbReference>
<dbReference type="InterPro" id="IPR058925">
    <property type="entry name" value="zf-C2H2_AcuF"/>
</dbReference>
<organism evidence="3 4">
    <name type="scientific">Penicillium daleae</name>
    <dbReference type="NCBI Taxonomy" id="63821"/>
    <lineage>
        <taxon>Eukaryota</taxon>
        <taxon>Fungi</taxon>
        <taxon>Dikarya</taxon>
        <taxon>Ascomycota</taxon>
        <taxon>Pezizomycotina</taxon>
        <taxon>Eurotiomycetes</taxon>
        <taxon>Eurotiomycetidae</taxon>
        <taxon>Eurotiales</taxon>
        <taxon>Aspergillaceae</taxon>
        <taxon>Penicillium</taxon>
    </lineage>
</organism>
<dbReference type="PANTHER" id="PTHR35391">
    <property type="entry name" value="C2H2-TYPE DOMAIN-CONTAINING PROTEIN-RELATED"/>
    <property type="match status" value="1"/>
</dbReference>
<sequence>MADPLQIHRASAPPAQVEGNNQETTDAGHAVASISSLVSRCFRDFQDLLDELSTLDEHSQANSKVSEGLGRLRVWAGNFGAHRKQTDRLSLDHRLREAPELHRGVRSHLNDISETIKEASAYLSRNPESTSAVDVIGEDSDSESSDSDGFWEQIRTEGSHRSPVDVYIDDLSHTVTSLYKLSLSLQNPAHRDRSVQASRIDLYHFEFYDKQHVCDKFNLPLDSMLAQRLGRANTKRRQLLAYYKDHADKISKYIDVALNKAVSARQLPVIPELQSGHQQKPPTISTQWTQDTTVSTVYQDNDVASDSGRTKFSETTSTAGDQDQNSIPPPPGGISVIRRSPFICPYCHQTVQVENDDDWIYHVYSDLRPYICTFGGCVKENQLYDSFTEWSAHERQFHRREWFCTRCPYTSAEKAIFIHHLDDKHADTSKEQRQDMANQSRPSTLAQKCPLCPRSPISSSSRFQQHLARHLQQLAFFVLPRREPDDEESQAREEDSNESRQALMMDVEDRESLYSFSADSRGSVAESFSSGLHSPTDGRLLDDLPVETISDTLEETATIDFTENNIPLWEEEGDLTNALATLRMKLGPEHPETIACMERVTNFFWEQGRFSDLEPRLNELLDLKRRVLGPENFSTVDSMTVKGWMLYQESRYEEAEDIQATVLGITRRNLGIEHPITLRSTQDLVTTYTAMGKFAELAELTPQFIELSKRFFGEDDPTTLWAIRFEAIAQIQKGDYATGEMLLLRIMDASDKPNCSPDLQKIRDRAAIELANAYFEQGDSESADRYLKLILDRVRADTPTAPDSERLLNMGAIADVYFAHSRLEDAETLYRDVLKWTTRLFGTLETYRLYCGQNLARVFYRKGKFAEARELMAKCAEELLKTLGPQNPHTLEAFQDLEKWAGSVEGTDAGESQTIA</sequence>
<dbReference type="GeneID" id="81606070"/>
<comment type="caution">
    <text evidence="3">The sequence shown here is derived from an EMBL/GenBank/DDBJ whole genome shotgun (WGS) entry which is preliminary data.</text>
</comment>
<dbReference type="InterPro" id="IPR011990">
    <property type="entry name" value="TPR-like_helical_dom_sf"/>
</dbReference>
<dbReference type="SUPFAM" id="SSF48452">
    <property type="entry name" value="TPR-like"/>
    <property type="match status" value="2"/>
</dbReference>
<feature type="region of interest" description="Disordered" evidence="1">
    <location>
        <begin position="299"/>
        <end position="332"/>
    </location>
</feature>
<reference evidence="3" key="1">
    <citation type="submission" date="2022-12" db="EMBL/GenBank/DDBJ databases">
        <authorList>
            <person name="Petersen C."/>
        </authorList>
    </citation>
    <scope>NUCLEOTIDE SEQUENCE</scope>
    <source>
        <strain evidence="3">IBT 16125</strain>
    </source>
</reference>
<feature type="domain" description="C2H2-type" evidence="2">
    <location>
        <begin position="447"/>
        <end position="470"/>
    </location>
</feature>
<feature type="compositionally biased region" description="Polar residues" evidence="1">
    <location>
        <begin position="435"/>
        <end position="446"/>
    </location>
</feature>
<feature type="region of interest" description="Disordered" evidence="1">
    <location>
        <begin position="426"/>
        <end position="450"/>
    </location>
</feature>
<dbReference type="EMBL" id="JAPVEA010000009">
    <property type="protein sequence ID" value="KAJ5433289.1"/>
    <property type="molecule type" value="Genomic_DNA"/>
</dbReference>
<feature type="compositionally biased region" description="Polar residues" evidence="1">
    <location>
        <begin position="313"/>
        <end position="325"/>
    </location>
</feature>
<feature type="domain" description="C2H2-type" evidence="2">
    <location>
        <begin position="370"/>
        <end position="398"/>
    </location>
</feature>
<proteinExistence type="predicted"/>
<gene>
    <name evidence="3" type="ORF">N7458_012445</name>
</gene>
<evidence type="ECO:0000313" key="4">
    <source>
        <dbReference type="Proteomes" id="UP001213681"/>
    </source>
</evidence>
<feature type="region of interest" description="Disordered" evidence="1">
    <location>
        <begin position="123"/>
        <end position="149"/>
    </location>
</feature>
<dbReference type="SMART" id="SM00355">
    <property type="entry name" value="ZnF_C2H2"/>
    <property type="match status" value="3"/>
</dbReference>
<evidence type="ECO:0000256" key="1">
    <source>
        <dbReference type="SAM" id="MobiDB-lite"/>
    </source>
</evidence>
<feature type="domain" description="C2H2-type" evidence="2">
    <location>
        <begin position="402"/>
        <end position="425"/>
    </location>
</feature>
<dbReference type="Pfam" id="PF26082">
    <property type="entry name" value="zf-C2H2_AcuF"/>
    <property type="match status" value="1"/>
</dbReference>
<dbReference type="InterPro" id="IPR013087">
    <property type="entry name" value="Znf_C2H2_type"/>
</dbReference>
<name>A0AAD6FY25_9EURO</name>
<dbReference type="Pfam" id="PF13374">
    <property type="entry name" value="TPR_10"/>
    <property type="match status" value="2"/>
</dbReference>
<keyword evidence="4" id="KW-1185">Reference proteome</keyword>
<evidence type="ECO:0000313" key="3">
    <source>
        <dbReference type="EMBL" id="KAJ5433289.1"/>
    </source>
</evidence>
<reference evidence="3" key="2">
    <citation type="journal article" date="2023" name="IMA Fungus">
        <title>Comparative genomic study of the Penicillium genus elucidates a diverse pangenome and 15 lateral gene transfer events.</title>
        <authorList>
            <person name="Petersen C."/>
            <person name="Sorensen T."/>
            <person name="Nielsen M.R."/>
            <person name="Sondergaard T.E."/>
            <person name="Sorensen J.L."/>
            <person name="Fitzpatrick D.A."/>
            <person name="Frisvad J.C."/>
            <person name="Nielsen K.L."/>
        </authorList>
    </citation>
    <scope>NUCLEOTIDE SEQUENCE</scope>
    <source>
        <strain evidence="3">IBT 16125</strain>
    </source>
</reference>
<protein>
    <recommendedName>
        <fullName evidence="2">C2H2-type domain-containing protein</fullName>
    </recommendedName>
</protein>
<dbReference type="AlphaFoldDB" id="A0AAD6FY25"/>
<dbReference type="RefSeq" id="XP_056760581.1">
    <property type="nucleotide sequence ID" value="XM_056915827.1"/>
</dbReference>
<evidence type="ECO:0000259" key="2">
    <source>
        <dbReference type="SMART" id="SM00355"/>
    </source>
</evidence>